<dbReference type="InterPro" id="IPR039718">
    <property type="entry name" value="Rrm1"/>
</dbReference>
<evidence type="ECO:0000256" key="9">
    <source>
        <dbReference type="PROSITE-ProRule" id="PRU00492"/>
    </source>
</evidence>
<dbReference type="Pfam" id="PF02867">
    <property type="entry name" value="Ribonuc_red_lgC"/>
    <property type="match status" value="1"/>
</dbReference>
<protein>
    <recommendedName>
        <fullName evidence="2 10">Ribonucleoside-diphosphate reductase</fullName>
        <ecNumber evidence="2 10">1.17.4.1</ecNumber>
    </recommendedName>
</protein>
<keyword evidence="6 10" id="KW-0560">Oxidoreductase</keyword>
<dbReference type="PROSITE" id="PS51161">
    <property type="entry name" value="ATP_CONE"/>
    <property type="match status" value="1"/>
</dbReference>
<dbReference type="PROSITE" id="PS00089">
    <property type="entry name" value="RIBORED_LARGE"/>
    <property type="match status" value="1"/>
</dbReference>
<dbReference type="EMBL" id="QOVG01000007">
    <property type="protein sequence ID" value="NDK39483.1"/>
    <property type="molecule type" value="Genomic_DNA"/>
</dbReference>
<dbReference type="CDD" id="cd01679">
    <property type="entry name" value="RNR_I"/>
    <property type="match status" value="1"/>
</dbReference>
<reference evidence="12 13" key="1">
    <citation type="submission" date="2018-07" db="EMBL/GenBank/DDBJ databases">
        <title>Whole genome Sequencing of Pseudoxanthomonas gei KCTC 32298 (T).</title>
        <authorList>
            <person name="Kumar S."/>
            <person name="Bansal K."/>
            <person name="Kaur A."/>
            <person name="Patil P."/>
            <person name="Sharma S."/>
            <person name="Patil P.B."/>
        </authorList>
    </citation>
    <scope>NUCLEOTIDE SEQUENCE [LARGE SCALE GENOMIC DNA]</scope>
    <source>
        <strain evidence="12 13">KCTC 32298</strain>
    </source>
</reference>
<evidence type="ECO:0000313" key="12">
    <source>
        <dbReference type="EMBL" id="NDK39483.1"/>
    </source>
</evidence>
<dbReference type="PRINTS" id="PR01183">
    <property type="entry name" value="RIBORDTASEM1"/>
</dbReference>
<evidence type="ECO:0000256" key="10">
    <source>
        <dbReference type="RuleBase" id="RU003410"/>
    </source>
</evidence>
<dbReference type="Pfam" id="PF00317">
    <property type="entry name" value="Ribonuc_red_lgN"/>
    <property type="match status" value="1"/>
</dbReference>
<dbReference type="InterPro" id="IPR005144">
    <property type="entry name" value="ATP-cone_dom"/>
</dbReference>
<evidence type="ECO:0000256" key="1">
    <source>
        <dbReference type="ARBA" id="ARBA00010406"/>
    </source>
</evidence>
<evidence type="ECO:0000256" key="5">
    <source>
        <dbReference type="ARBA" id="ARBA00022840"/>
    </source>
</evidence>
<comment type="function">
    <text evidence="10">Provides the precursors necessary for DNA synthesis. Catalyzes the biosynthesis of deoxyribonucleotides from the corresponding ribonucleotides.</text>
</comment>
<evidence type="ECO:0000256" key="6">
    <source>
        <dbReference type="ARBA" id="ARBA00023002"/>
    </source>
</evidence>
<name>A0ABX0AF65_9GAMM</name>
<dbReference type="InterPro" id="IPR013509">
    <property type="entry name" value="RNR_lsu_N"/>
</dbReference>
<gene>
    <name evidence="12" type="ORF">DT603_11580</name>
</gene>
<dbReference type="SUPFAM" id="SSF48168">
    <property type="entry name" value="R1 subunit of ribonucleotide reductase, N-terminal domain"/>
    <property type="match status" value="1"/>
</dbReference>
<dbReference type="InterPro" id="IPR013346">
    <property type="entry name" value="NrdE_NrdA_C"/>
</dbReference>
<dbReference type="PANTHER" id="PTHR11573">
    <property type="entry name" value="RIBONUCLEOSIDE-DIPHOSPHATE REDUCTASE LARGE CHAIN"/>
    <property type="match status" value="1"/>
</dbReference>
<comment type="caution">
    <text evidence="12">The sequence shown here is derived from an EMBL/GenBank/DDBJ whole genome shotgun (WGS) entry which is preliminary data.</text>
</comment>
<evidence type="ECO:0000256" key="4">
    <source>
        <dbReference type="ARBA" id="ARBA00022741"/>
    </source>
</evidence>
<dbReference type="SUPFAM" id="SSF51998">
    <property type="entry name" value="PFL-like glycyl radical enzymes"/>
    <property type="match status" value="1"/>
</dbReference>
<accession>A0ABX0AF65</accession>
<dbReference type="Gene3D" id="3.20.70.20">
    <property type="match status" value="1"/>
</dbReference>
<evidence type="ECO:0000256" key="7">
    <source>
        <dbReference type="ARBA" id="ARBA00023116"/>
    </source>
</evidence>
<keyword evidence="13" id="KW-1185">Reference proteome</keyword>
<evidence type="ECO:0000259" key="11">
    <source>
        <dbReference type="PROSITE" id="PS51161"/>
    </source>
</evidence>
<dbReference type="GO" id="GO:0004748">
    <property type="term" value="F:ribonucleoside-diphosphate reductase activity, thioredoxin disulfide as acceptor"/>
    <property type="evidence" value="ECO:0007669"/>
    <property type="project" value="UniProtKB-EC"/>
</dbReference>
<sequence>MATIVAVPATPSSHPAIARGLRCLRGTGRCVHHDGRHPLTHNDDSLAAATDDTSFLLTPPPTATAMSVTKRNGRQEPVDLNKIVRAVQRNCEGLHAIDPMRVATRTISGLYDGATTRELDELSIRTAALLTAEEPEYSRLAARLLADTIGKEVTGQEIHAFSQSIQRGHEVGLINDRLLEFVQTNARKLNDALDGSLDRRFDYFGLRTLYDRYLLRHPHTRKVIETPQQFFLRIACALSEDVPEALALYRRMGNLDYLPSSPTLFNAGTTHEQLSSCFLLDSPLDSLESIYQKYGDIAQLSKFSGGIGVSFTRVRSRGSLIRSTNGHSNGIVPWLKTLDSSVAAVNQGGKRKGAACVYLEPWHADVEEFLELRDNTGDDARRTHNLNLANWIPDLFMQRVEADADWSLFDPRVVPEFTDLFGADFERAYAQAELQGKALKSIKARELYGRMMRTLAQTGNGWMTFKDKCNRASNQTAKAGNVIHLSNLCTEILEVTSDGETAVCNLGSINLSHHLEESLDDRTPAFDFDKLAETVRLAVRQLDRVIDLNFYPIETARRGNLRWRPVGLGVMGLQDVFFKLRLPFDSAGARALSARIAEAIYYHALETSVELAEERGRHPSFADTRAASGELQFDAWGVVPGDGDRWETLRERIKESGLRNSLLIAIAPTATIASIAGCYECVEPQTSNLFKRETLSGDFLQVNRYLVVELKKLGLWTPEVRDEIKQAEGSIQNIARIPQALREIYRTTWEVPMRSLIDMAAGRGAFIDQSASLNLFMESPSIGAMSSMYMYAWKQGIKTTYYLRSRPATRIAKTTLGNAAAEAPPTYTPVEAVSCSLENPESCEACQ</sequence>
<organism evidence="12 13">
    <name type="scientific">Pseudoxanthomonas gei</name>
    <dbReference type="NCBI Taxonomy" id="1383030"/>
    <lineage>
        <taxon>Bacteria</taxon>
        <taxon>Pseudomonadati</taxon>
        <taxon>Pseudomonadota</taxon>
        <taxon>Gammaproteobacteria</taxon>
        <taxon>Lysobacterales</taxon>
        <taxon>Lysobacteraceae</taxon>
        <taxon>Pseudoxanthomonas</taxon>
    </lineage>
</organism>
<dbReference type="EC" id="1.17.4.1" evidence="2 10"/>
<dbReference type="PANTHER" id="PTHR11573:SF6">
    <property type="entry name" value="RIBONUCLEOSIDE-DIPHOSPHATE REDUCTASE LARGE SUBUNIT"/>
    <property type="match status" value="1"/>
</dbReference>
<evidence type="ECO:0000313" key="13">
    <source>
        <dbReference type="Proteomes" id="UP001429354"/>
    </source>
</evidence>
<evidence type="ECO:0000256" key="8">
    <source>
        <dbReference type="ARBA" id="ARBA00047754"/>
    </source>
</evidence>
<keyword evidence="3" id="KW-0021">Allosteric enzyme</keyword>
<keyword evidence="5 9" id="KW-0067">ATP-binding</keyword>
<keyword evidence="4 9" id="KW-0547">Nucleotide-binding</keyword>
<dbReference type="Proteomes" id="UP001429354">
    <property type="component" value="Unassembled WGS sequence"/>
</dbReference>
<comment type="similarity">
    <text evidence="1 10">Belongs to the ribonucleoside diphosphate reductase large chain family.</text>
</comment>
<dbReference type="InterPro" id="IPR008926">
    <property type="entry name" value="RNR_R1-su_N"/>
</dbReference>
<evidence type="ECO:0000256" key="2">
    <source>
        <dbReference type="ARBA" id="ARBA00012274"/>
    </source>
</evidence>
<proteinExistence type="inferred from homology"/>
<dbReference type="InterPro" id="IPR000788">
    <property type="entry name" value="RNR_lg_C"/>
</dbReference>
<comment type="catalytic activity">
    <reaction evidence="8 10">
        <text>a 2'-deoxyribonucleoside 5'-diphosphate + [thioredoxin]-disulfide + H2O = a ribonucleoside 5'-diphosphate + [thioredoxin]-dithiol</text>
        <dbReference type="Rhea" id="RHEA:23252"/>
        <dbReference type="Rhea" id="RHEA-COMP:10698"/>
        <dbReference type="Rhea" id="RHEA-COMP:10700"/>
        <dbReference type="ChEBI" id="CHEBI:15377"/>
        <dbReference type="ChEBI" id="CHEBI:29950"/>
        <dbReference type="ChEBI" id="CHEBI:50058"/>
        <dbReference type="ChEBI" id="CHEBI:57930"/>
        <dbReference type="ChEBI" id="CHEBI:73316"/>
        <dbReference type="EC" id="1.17.4.1"/>
    </reaction>
</comment>
<dbReference type="NCBIfam" id="TIGR02506">
    <property type="entry name" value="NrdE_NrdA"/>
    <property type="match status" value="1"/>
</dbReference>
<dbReference type="Pfam" id="PF03477">
    <property type="entry name" value="ATP-cone"/>
    <property type="match status" value="1"/>
</dbReference>
<keyword evidence="7 10" id="KW-0215">Deoxyribonucleotide synthesis</keyword>
<feature type="domain" description="ATP-cone" evidence="11">
    <location>
        <begin position="66"/>
        <end position="155"/>
    </location>
</feature>
<evidence type="ECO:0000256" key="3">
    <source>
        <dbReference type="ARBA" id="ARBA00022533"/>
    </source>
</evidence>